<evidence type="ECO:0000313" key="2">
    <source>
        <dbReference type="EMBL" id="SHI92193.1"/>
    </source>
</evidence>
<dbReference type="InterPro" id="IPR001296">
    <property type="entry name" value="Glyco_trans_1"/>
</dbReference>
<dbReference type="PANTHER" id="PTHR45947:SF3">
    <property type="entry name" value="SULFOQUINOVOSYL TRANSFERASE SQD2"/>
    <property type="match status" value="1"/>
</dbReference>
<keyword evidence="2" id="KW-0808">Transferase</keyword>
<gene>
    <name evidence="2" type="ORF">SAMN05443429_10690</name>
</gene>
<organism evidence="2 3">
    <name type="scientific">Cruoricaptor ignavus</name>
    <dbReference type="NCBI Taxonomy" id="1118202"/>
    <lineage>
        <taxon>Bacteria</taxon>
        <taxon>Pseudomonadati</taxon>
        <taxon>Bacteroidota</taxon>
        <taxon>Flavobacteriia</taxon>
        <taxon>Flavobacteriales</taxon>
        <taxon>Weeksellaceae</taxon>
        <taxon>Cruoricaptor</taxon>
    </lineage>
</organism>
<dbReference type="SUPFAM" id="SSF53756">
    <property type="entry name" value="UDP-Glycosyltransferase/glycogen phosphorylase"/>
    <property type="match status" value="1"/>
</dbReference>
<dbReference type="AlphaFoldDB" id="A0A1M6F3D9"/>
<accession>A0A1M6F3D9</accession>
<sequence length="376" mass="42129">MLVTVTNIPTPYRTAFFNVLQQELAKIGESLHVLYCAETEPDRHWQFKPEENIYDYTFLKGLHFEIGGVYPHINFGLVRKLKKLNPRWILLAGSWIAPATFSILARKSSLGAPVIFWSEGHADAQSRSGGLVEFMRRKTFESIDYFVVPNSRSAHYVQSYHFGAKTSFLPNTIDEEFFSKNIGDKAEIRKMLNIPSDKTVIILVSTLNANKSVLEFYEAFKKLKAENLYAVQIGQGPYYEELKARIARDDMGGRYRLAGQQERDAVRSYLAAADVFALPTKSDANPLSPIEAAFQKNALLLSSKAGNVGELIPSGGNGWVISEITEENILNALAEVAAADRGEIEQMGEESYKIVSENFTREKAAAGLIRFLEKIN</sequence>
<proteinExistence type="predicted"/>
<dbReference type="Gene3D" id="3.40.50.2000">
    <property type="entry name" value="Glycogen Phosphorylase B"/>
    <property type="match status" value="2"/>
</dbReference>
<dbReference type="GO" id="GO:0016757">
    <property type="term" value="F:glycosyltransferase activity"/>
    <property type="evidence" value="ECO:0007669"/>
    <property type="project" value="InterPro"/>
</dbReference>
<dbReference type="OrthoDB" id="72213at2"/>
<dbReference type="STRING" id="1118202.SAMN05443429_10690"/>
<dbReference type="PANTHER" id="PTHR45947">
    <property type="entry name" value="SULFOQUINOVOSYL TRANSFERASE SQD2"/>
    <property type="match status" value="1"/>
</dbReference>
<keyword evidence="3" id="KW-1185">Reference proteome</keyword>
<dbReference type="Proteomes" id="UP000184335">
    <property type="component" value="Unassembled WGS sequence"/>
</dbReference>
<protein>
    <submittedName>
        <fullName evidence="2">Glycosyltransferase involved in cell wall bisynthesis</fullName>
    </submittedName>
</protein>
<dbReference type="InterPro" id="IPR050194">
    <property type="entry name" value="Glycosyltransferase_grp1"/>
</dbReference>
<evidence type="ECO:0000259" key="1">
    <source>
        <dbReference type="Pfam" id="PF00534"/>
    </source>
</evidence>
<name>A0A1M6F3D9_9FLAO</name>
<evidence type="ECO:0000313" key="3">
    <source>
        <dbReference type="Proteomes" id="UP000184335"/>
    </source>
</evidence>
<dbReference type="CDD" id="cd03801">
    <property type="entry name" value="GT4_PimA-like"/>
    <property type="match status" value="1"/>
</dbReference>
<dbReference type="Pfam" id="PF00534">
    <property type="entry name" value="Glycos_transf_1"/>
    <property type="match status" value="1"/>
</dbReference>
<dbReference type="EMBL" id="FQYI01000006">
    <property type="protein sequence ID" value="SHI92193.1"/>
    <property type="molecule type" value="Genomic_DNA"/>
</dbReference>
<feature type="domain" description="Glycosyl transferase family 1" evidence="1">
    <location>
        <begin position="184"/>
        <end position="352"/>
    </location>
</feature>
<reference evidence="2 3" key="1">
    <citation type="submission" date="2016-11" db="EMBL/GenBank/DDBJ databases">
        <authorList>
            <person name="Jaros S."/>
            <person name="Januszkiewicz K."/>
            <person name="Wedrychowicz H."/>
        </authorList>
    </citation>
    <scope>NUCLEOTIDE SEQUENCE [LARGE SCALE GENOMIC DNA]</scope>
    <source>
        <strain evidence="2 3">DSM 25479</strain>
    </source>
</reference>
<dbReference type="RefSeq" id="WP_073179719.1">
    <property type="nucleotide sequence ID" value="NZ_FQYI01000006.1"/>
</dbReference>